<proteinExistence type="predicted"/>
<comment type="caution">
    <text evidence="2">The sequence shown here is derived from an EMBL/GenBank/DDBJ whole genome shotgun (WGS) entry which is preliminary data.</text>
</comment>
<evidence type="ECO:0000313" key="3">
    <source>
        <dbReference type="Proteomes" id="UP000051820"/>
    </source>
</evidence>
<organism evidence="2 3">
    <name type="scientific">Paucilactobacillus suebicus DSM 5007 = KCTC 3549</name>
    <dbReference type="NCBI Taxonomy" id="1423807"/>
    <lineage>
        <taxon>Bacteria</taxon>
        <taxon>Bacillati</taxon>
        <taxon>Bacillota</taxon>
        <taxon>Bacilli</taxon>
        <taxon>Lactobacillales</taxon>
        <taxon>Lactobacillaceae</taxon>
        <taxon>Paucilactobacillus</taxon>
    </lineage>
</organism>
<dbReference type="STRING" id="1423807.FD16_GL002215"/>
<dbReference type="PATRIC" id="fig|1423807.3.peg.2276"/>
<dbReference type="Proteomes" id="UP000051820">
    <property type="component" value="Unassembled WGS sequence"/>
</dbReference>
<dbReference type="EMBL" id="AZGF01000062">
    <property type="protein sequence ID" value="KRM08908.1"/>
    <property type="molecule type" value="Genomic_DNA"/>
</dbReference>
<keyword evidence="3" id="KW-1185">Reference proteome</keyword>
<reference evidence="2 3" key="1">
    <citation type="journal article" date="2015" name="Genome Announc.">
        <title>Expanding the biotechnology potential of lactobacilli through comparative genomics of 213 strains and associated genera.</title>
        <authorList>
            <person name="Sun Z."/>
            <person name="Harris H.M."/>
            <person name="McCann A."/>
            <person name="Guo C."/>
            <person name="Argimon S."/>
            <person name="Zhang W."/>
            <person name="Yang X."/>
            <person name="Jeffery I.B."/>
            <person name="Cooney J.C."/>
            <person name="Kagawa T.F."/>
            <person name="Liu W."/>
            <person name="Song Y."/>
            <person name="Salvetti E."/>
            <person name="Wrobel A."/>
            <person name="Rasinkangas P."/>
            <person name="Parkhill J."/>
            <person name="Rea M.C."/>
            <person name="O'Sullivan O."/>
            <person name="Ritari J."/>
            <person name="Douillard F.P."/>
            <person name="Paul Ross R."/>
            <person name="Yang R."/>
            <person name="Briner A.E."/>
            <person name="Felis G.E."/>
            <person name="de Vos W.M."/>
            <person name="Barrangou R."/>
            <person name="Klaenhammer T.R."/>
            <person name="Caufield P.W."/>
            <person name="Cui Y."/>
            <person name="Zhang H."/>
            <person name="O'Toole P.W."/>
        </authorList>
    </citation>
    <scope>NUCLEOTIDE SEQUENCE [LARGE SCALE GENOMIC DNA]</scope>
    <source>
        <strain evidence="2 3">DSM 5007</strain>
    </source>
</reference>
<dbReference type="AlphaFoldDB" id="A0A0R1W391"/>
<dbReference type="eggNOG" id="ENOG5030AT2">
    <property type="taxonomic scope" value="Bacteria"/>
</dbReference>
<feature type="region of interest" description="Disordered" evidence="1">
    <location>
        <begin position="82"/>
        <end position="125"/>
    </location>
</feature>
<name>A0A0R1W391_9LACO</name>
<evidence type="ECO:0000313" key="2">
    <source>
        <dbReference type="EMBL" id="KRM08908.1"/>
    </source>
</evidence>
<gene>
    <name evidence="2" type="ORF">FD16_GL002215</name>
</gene>
<accession>A0A0R1W391</accession>
<feature type="compositionally biased region" description="Low complexity" evidence="1">
    <location>
        <begin position="87"/>
        <end position="125"/>
    </location>
</feature>
<evidence type="ECO:0000256" key="1">
    <source>
        <dbReference type="SAM" id="MobiDB-lite"/>
    </source>
</evidence>
<sequence length="125" mass="12684">MDDSYTLQSGETEVKPVDGLCTPITWNGTAWVGTDQATWQAAQDAAQAEYLKANPVTPSAEQLAINTLGQALASVSAQLTSVSDQLAQASTAPASTAETTSAESTATEQASSADTASDATQGGTQ</sequence>
<protein>
    <submittedName>
        <fullName evidence="2">Uncharacterized protein</fullName>
    </submittedName>
</protein>